<keyword evidence="5 9" id="KW-0448">Lipopolysaccharide biosynthesis</keyword>
<evidence type="ECO:0000256" key="6">
    <source>
        <dbReference type="ARBA" id="ARBA00022989"/>
    </source>
</evidence>
<comment type="subcellular location">
    <subcellularLocation>
        <location evidence="9">Cell inner membrane</location>
        <topology evidence="9">Single-pass membrane protein</topology>
    </subcellularLocation>
</comment>
<dbReference type="InterPro" id="IPR004960">
    <property type="entry name" value="LipA_acyltrans"/>
</dbReference>
<dbReference type="RefSeq" id="WP_011815101.1">
    <property type="nucleotide sequence ID" value="NC_008789.1"/>
</dbReference>
<name>A1WZG7_HALHL</name>
<evidence type="ECO:0000256" key="7">
    <source>
        <dbReference type="ARBA" id="ARBA00023136"/>
    </source>
</evidence>
<dbReference type="CDD" id="cd07984">
    <property type="entry name" value="LPLAT_LABLAT-like"/>
    <property type="match status" value="1"/>
</dbReference>
<evidence type="ECO:0000256" key="9">
    <source>
        <dbReference type="HAMAP-Rule" id="MF_01942"/>
    </source>
</evidence>
<dbReference type="KEGG" id="hha:Hhal_2316"/>
<reference evidence="11" key="1">
    <citation type="submission" date="2006-12" db="EMBL/GenBank/DDBJ databases">
        <title>Complete sequence of Halorhodospira halophila SL1.</title>
        <authorList>
            <consortium name="US DOE Joint Genome Institute"/>
            <person name="Copeland A."/>
            <person name="Lucas S."/>
            <person name="Lapidus A."/>
            <person name="Barry K."/>
            <person name="Detter J.C."/>
            <person name="Glavina del Rio T."/>
            <person name="Hammon N."/>
            <person name="Israni S."/>
            <person name="Dalin E."/>
            <person name="Tice H."/>
            <person name="Pitluck S."/>
            <person name="Saunders E."/>
            <person name="Brettin T."/>
            <person name="Bruce D."/>
            <person name="Han C."/>
            <person name="Tapia R."/>
            <person name="Schmutz J."/>
            <person name="Larimer F."/>
            <person name="Land M."/>
            <person name="Hauser L."/>
            <person name="Kyrpides N."/>
            <person name="Mikhailova N."/>
            <person name="Hoff W."/>
            <person name="Richardson P."/>
        </authorList>
    </citation>
    <scope>NUCLEOTIDE SEQUENCE [LARGE SCALE GENOMIC DNA]</scope>
    <source>
        <strain evidence="11">DSM 244 / SL1</strain>
    </source>
</reference>
<evidence type="ECO:0000256" key="2">
    <source>
        <dbReference type="ARBA" id="ARBA00022519"/>
    </source>
</evidence>
<evidence type="ECO:0000256" key="3">
    <source>
        <dbReference type="ARBA" id="ARBA00022679"/>
    </source>
</evidence>
<proteinExistence type="inferred from homology"/>
<evidence type="ECO:0000313" key="11">
    <source>
        <dbReference type="Proteomes" id="UP000000647"/>
    </source>
</evidence>
<dbReference type="AlphaFoldDB" id="A1WZG7"/>
<sequence length="323" mass="37426">MSNAATAPKGRRRGARPTPKDDRLLQLRFLHPRFWGVWLQLGLLRTVVTLPHRARMAFGAGIGELAWHMAPQRRRLVLRNLELSFPELSEQRRQTIARENFRLMGIGVVETAMGWWLPMERIAELFEVHGQEHLEAARASDRGVLLLSCHMLGLELSAARVLQITPFKALYREDRNPLVATLIRRNRRRRIEDVISNQDMRGMIRALKDGDIIWYAPDENIAPRRGGIFVPFFGIQAATTPATARLAERTGCIVLPYYPQRLAGGRYRLVFEPPLEDFPSGDIHADTARINRLIEQWIRQQPEQYFWVRKRFKSRPEGEPPRY</sequence>
<dbReference type="PANTHER" id="PTHR30606:SF9">
    <property type="entry name" value="LIPID A BIOSYNTHESIS LAUROYLTRANSFERASE"/>
    <property type="match status" value="1"/>
</dbReference>
<dbReference type="PIRSF" id="PIRSF026649">
    <property type="entry name" value="MsbB"/>
    <property type="match status" value="1"/>
</dbReference>
<comment type="pathway">
    <text evidence="9">Bacterial outer membrane biogenesis; lipopolysaccharide biosynthesis.</text>
</comment>
<dbReference type="GO" id="GO:0005886">
    <property type="term" value="C:plasma membrane"/>
    <property type="evidence" value="ECO:0007669"/>
    <property type="project" value="UniProtKB-SubCell"/>
</dbReference>
<dbReference type="Pfam" id="PF03279">
    <property type="entry name" value="Lip_A_acyltrans"/>
    <property type="match status" value="1"/>
</dbReference>
<evidence type="ECO:0000256" key="4">
    <source>
        <dbReference type="ARBA" id="ARBA00022692"/>
    </source>
</evidence>
<evidence type="ECO:0000256" key="5">
    <source>
        <dbReference type="ARBA" id="ARBA00022985"/>
    </source>
</evidence>
<keyword evidence="2 9" id="KW-0997">Cell inner membrane</keyword>
<dbReference type="NCBIfam" id="TIGR02207">
    <property type="entry name" value="lipid_A_htrB"/>
    <property type="match status" value="1"/>
</dbReference>
<comment type="pathway">
    <text evidence="9">Glycolipid biosynthesis; KDO(2)-lipid A biosynthesis; KDO(2)-lipid A from CMP-3-deoxy-D-manno-octulosonate and lipid IV(A): step 3/4.</text>
</comment>
<organism evidence="10 11">
    <name type="scientific">Halorhodospira halophila (strain DSM 244 / SL1)</name>
    <name type="common">Ectothiorhodospira halophila (strain DSM 244 / SL1)</name>
    <dbReference type="NCBI Taxonomy" id="349124"/>
    <lineage>
        <taxon>Bacteria</taxon>
        <taxon>Pseudomonadati</taxon>
        <taxon>Pseudomonadota</taxon>
        <taxon>Gammaproteobacteria</taxon>
        <taxon>Chromatiales</taxon>
        <taxon>Ectothiorhodospiraceae</taxon>
        <taxon>Halorhodospira</taxon>
    </lineage>
</organism>
<dbReference type="HAMAP" id="MF_01942">
    <property type="entry name" value="Lipid_A_LpxL_LpxP"/>
    <property type="match status" value="1"/>
</dbReference>
<reference evidence="10 11" key="2">
    <citation type="journal article" date="2013" name="Stand. Genomic Sci.">
        <title>Complete genome sequence of Halorhodospira halophila SL1.</title>
        <authorList>
            <person name="Challacombe J.F."/>
            <person name="Majid S."/>
            <person name="Deole R."/>
            <person name="Brettin T.S."/>
            <person name="Bruce D."/>
            <person name="Delano S.F."/>
            <person name="Detter J.C."/>
            <person name="Gleasner C.D."/>
            <person name="Han C.S."/>
            <person name="Misra M."/>
            <person name="Reitenga K.G."/>
            <person name="Mikhailova N."/>
            <person name="Woyke T."/>
            <person name="Pitluck S."/>
            <person name="Nolan M."/>
            <person name="Land M.L."/>
            <person name="Saunders E."/>
            <person name="Tapia R."/>
            <person name="Lapidus A."/>
            <person name="Ivanova N."/>
            <person name="Hoff W.D."/>
        </authorList>
    </citation>
    <scope>NUCLEOTIDE SEQUENCE [LARGE SCALE GENOMIC DNA]</scope>
    <source>
        <strain evidence="11">DSM 244 / SL1</strain>
    </source>
</reference>
<evidence type="ECO:0000256" key="8">
    <source>
        <dbReference type="ARBA" id="ARBA00023315"/>
    </source>
</evidence>
<keyword evidence="3 9" id="KW-0808">Transferase</keyword>
<dbReference type="EC" id="2.3.1.241" evidence="9"/>
<keyword evidence="7 9" id="KW-0472">Membrane</keyword>
<evidence type="ECO:0000256" key="1">
    <source>
        <dbReference type="ARBA" id="ARBA00022475"/>
    </source>
</evidence>
<keyword evidence="8 9" id="KW-0012">Acyltransferase</keyword>
<gene>
    <name evidence="9" type="primary">lpxL</name>
    <name evidence="10" type="ordered locus">Hhal_2316</name>
</gene>
<keyword evidence="4 9" id="KW-0812">Transmembrane</keyword>
<dbReference type="InterPro" id="IPR011920">
    <property type="entry name" value="Lipid_A_LpxL_LpxP"/>
</dbReference>
<dbReference type="GO" id="GO:0009103">
    <property type="term" value="P:lipopolysaccharide biosynthetic process"/>
    <property type="evidence" value="ECO:0007669"/>
    <property type="project" value="UniProtKB-UniRule"/>
</dbReference>
<feature type="short sequence motif" description="HXXXXD motif" evidence="9">
    <location>
        <begin position="150"/>
        <end position="155"/>
    </location>
</feature>
<dbReference type="STRING" id="349124.Hhal_2316"/>
<comment type="similarity">
    <text evidence="9">Belongs to the LpxL/LpxM/LpxP family.</text>
</comment>
<keyword evidence="11" id="KW-1185">Reference proteome</keyword>
<dbReference type="UniPathway" id="UPA00030"/>
<dbReference type="EMBL" id="CP000544">
    <property type="protein sequence ID" value="ABM63079.1"/>
    <property type="molecule type" value="Genomic_DNA"/>
</dbReference>
<dbReference type="eggNOG" id="COG1560">
    <property type="taxonomic scope" value="Bacteria"/>
</dbReference>
<comment type="catalytic activity">
    <reaction evidence="9">
        <text>an alpha-Kdo-(2-&gt;4)-alpha-Kdo-(2-&gt;6)-lipid IVA + a fatty acyl-[ACP] = an alpha-Kdo-(2-&gt;4)-alpha-Kdo-(2-&gt;6)-(acyl)-lipid IVA + holo-[ACP]</text>
        <dbReference type="Rhea" id="RHEA:69396"/>
        <dbReference type="Rhea" id="RHEA-COMP:9685"/>
        <dbReference type="Rhea" id="RHEA-COMP:14125"/>
        <dbReference type="ChEBI" id="CHEBI:64479"/>
        <dbReference type="ChEBI" id="CHEBI:138651"/>
        <dbReference type="ChEBI" id="CHEBI:176429"/>
        <dbReference type="ChEBI" id="CHEBI:176430"/>
        <dbReference type="EC" id="2.3.1.241"/>
    </reaction>
</comment>
<keyword evidence="6 9" id="KW-1133">Transmembrane helix</keyword>
<dbReference type="Proteomes" id="UP000000647">
    <property type="component" value="Chromosome"/>
</dbReference>
<keyword evidence="1 9" id="KW-1003">Cell membrane</keyword>
<comment type="function">
    <text evidence="9">Catalyzes the transfer of an acyl chain from an acyl-[acyl-carrier-protein] (ACP) to a Kdo(2)-lipid IV(A) to form a Kdo(2)-(acyl)-lipid IV(A).</text>
</comment>
<accession>A1WZG7</accession>
<dbReference type="HOGENOM" id="CLU_049421_1_0_6"/>
<dbReference type="UniPathway" id="UPA00360">
    <property type="reaction ID" value="UER00485"/>
</dbReference>
<dbReference type="GO" id="GO:0008913">
    <property type="term" value="F:Kdo2-lipid IVA acyltransferase activity"/>
    <property type="evidence" value="ECO:0007669"/>
    <property type="project" value="UniProtKB-EC"/>
</dbReference>
<dbReference type="GO" id="GO:0009245">
    <property type="term" value="P:lipid A biosynthetic process"/>
    <property type="evidence" value="ECO:0007669"/>
    <property type="project" value="InterPro"/>
</dbReference>
<dbReference type="GO" id="GO:0036104">
    <property type="term" value="P:Kdo2-lipid A biosynthetic process"/>
    <property type="evidence" value="ECO:0007669"/>
    <property type="project" value="UniProtKB-UniRule"/>
</dbReference>
<protein>
    <recommendedName>
        <fullName evidence="9">Lipid A biosynthesis acyltransferase</fullName>
        <ecNumber evidence="9">2.3.1.241</ecNumber>
    </recommendedName>
    <alternativeName>
        <fullName evidence="9">Kdo(2)-lipid IV(A) acyltransferase</fullName>
    </alternativeName>
</protein>
<evidence type="ECO:0000313" key="10">
    <source>
        <dbReference type="EMBL" id="ABM63079.1"/>
    </source>
</evidence>
<dbReference type="PANTHER" id="PTHR30606">
    <property type="entry name" value="LIPID A BIOSYNTHESIS LAUROYL ACYLTRANSFERASE"/>
    <property type="match status" value="1"/>
</dbReference>